<evidence type="ECO:0000256" key="1">
    <source>
        <dbReference type="ARBA" id="ARBA00001971"/>
    </source>
</evidence>
<evidence type="ECO:0000256" key="6">
    <source>
        <dbReference type="ARBA" id="ARBA00023002"/>
    </source>
</evidence>
<dbReference type="Gene3D" id="1.10.630.10">
    <property type="entry name" value="Cytochrome P450"/>
    <property type="match status" value="1"/>
</dbReference>
<dbReference type="InterPro" id="IPR001128">
    <property type="entry name" value="Cyt_P450"/>
</dbReference>
<dbReference type="STRING" id="454130.A0A0U5GHL4"/>
<keyword evidence="4 9" id="KW-0349">Heme</keyword>
<proteinExistence type="inferred from homology"/>
<keyword evidence="5 9" id="KW-0479">Metal-binding</keyword>
<evidence type="ECO:0000256" key="2">
    <source>
        <dbReference type="ARBA" id="ARBA00005179"/>
    </source>
</evidence>
<dbReference type="InterPro" id="IPR002401">
    <property type="entry name" value="Cyt_P450_E_grp-I"/>
</dbReference>
<evidence type="ECO:0000256" key="8">
    <source>
        <dbReference type="ARBA" id="ARBA00023033"/>
    </source>
</evidence>
<dbReference type="PRINTS" id="PR00385">
    <property type="entry name" value="P450"/>
</dbReference>
<dbReference type="SUPFAM" id="SSF48264">
    <property type="entry name" value="Cytochrome P450"/>
    <property type="match status" value="1"/>
</dbReference>
<evidence type="ECO:0000256" key="10">
    <source>
        <dbReference type="SAM" id="Phobius"/>
    </source>
</evidence>
<keyword evidence="10" id="KW-0472">Membrane</keyword>
<evidence type="ECO:0000256" key="9">
    <source>
        <dbReference type="PIRSR" id="PIRSR602401-1"/>
    </source>
</evidence>
<dbReference type="CDD" id="cd11051">
    <property type="entry name" value="CYP59-like"/>
    <property type="match status" value="1"/>
</dbReference>
<evidence type="ECO:0000256" key="4">
    <source>
        <dbReference type="ARBA" id="ARBA00022617"/>
    </source>
</evidence>
<reference evidence="12" key="1">
    <citation type="journal article" date="2016" name="Genome Announc.">
        <title>Draft genome sequences of fungus Aspergillus calidoustus.</title>
        <authorList>
            <person name="Horn F."/>
            <person name="Linde J."/>
            <person name="Mattern D.J."/>
            <person name="Walther G."/>
            <person name="Guthke R."/>
            <person name="Scherlach K."/>
            <person name="Martin K."/>
            <person name="Brakhage A.A."/>
            <person name="Petzke L."/>
            <person name="Valiante V."/>
        </authorList>
    </citation>
    <scope>NUCLEOTIDE SEQUENCE [LARGE SCALE GENOMIC DNA]</scope>
    <source>
        <strain evidence="12">SF006504</strain>
    </source>
</reference>
<dbReference type="OMA" id="CAIWIVH"/>
<dbReference type="GO" id="GO:0016705">
    <property type="term" value="F:oxidoreductase activity, acting on paired donors, with incorporation or reduction of molecular oxygen"/>
    <property type="evidence" value="ECO:0007669"/>
    <property type="project" value="InterPro"/>
</dbReference>
<feature type="binding site" description="axial binding residue" evidence="9">
    <location>
        <position position="472"/>
    </location>
    <ligand>
        <name>heme</name>
        <dbReference type="ChEBI" id="CHEBI:30413"/>
    </ligand>
    <ligandPart>
        <name>Fe</name>
        <dbReference type="ChEBI" id="CHEBI:18248"/>
    </ligandPart>
</feature>
<keyword evidence="8" id="KW-0503">Monooxygenase</keyword>
<evidence type="ECO:0000256" key="5">
    <source>
        <dbReference type="ARBA" id="ARBA00022723"/>
    </source>
</evidence>
<keyword evidence="10" id="KW-0812">Transmembrane</keyword>
<dbReference type="PANTHER" id="PTHR24305:SF107">
    <property type="entry name" value="P450, PUTATIVE (EUROFUNG)-RELATED"/>
    <property type="match status" value="1"/>
</dbReference>
<dbReference type="GO" id="GO:0044550">
    <property type="term" value="P:secondary metabolite biosynthetic process"/>
    <property type="evidence" value="ECO:0007669"/>
    <property type="project" value="UniProtKB-ARBA"/>
</dbReference>
<keyword evidence="12" id="KW-1185">Reference proteome</keyword>
<comment type="cofactor">
    <cofactor evidence="1 9">
        <name>heme</name>
        <dbReference type="ChEBI" id="CHEBI:30413"/>
    </cofactor>
</comment>
<sequence>MDWRWIASRVVLPLAVISTACFFYKLVRVRLVFYRLRQRGMPMPPWNPFFGSLPFLRRFMKTVPKDAQAGMTFAALASELGLDPGFYVDMWPFGFSALVVTGADLSIQTCQTHDLIKPDHLVPFVAPMSGGPTIFDSNGDEARRGRELFHHGFSMRSVFRYVPYLLQEVEAYVDVLRDLAKTGDTFLMDQITCRYVMDIIGKVTMGTRFLSQRRFHPVAAAMRDTIDRECQIETGNPLDGLSPVRWIKQWHNSRTMNHYIGIELEKRYQEWKNHKSANPSAPKTLMELAIAEHMKTSPVAGPTLEPKFKAWATAQIRLFLFVGHDSTAVAIMYSHYLLSKHPGVLAKVRAEHDKVFGTDLTKTASLLRDRPELINQLPYTLAVVKETLRLYPPANGIRGGSPDVCLRDTKTGTVYPTDGFSIWVLHHGNHRNPQHWPDPHSFIPDRWLVEPGHPLYPVAGAWRPFEHGPRDCIGQTLALLDIRTTLLMTVREFDFADQYAEWDRLHPKHGLNTMFGERAYMVQAGSARPAQGMPCKVSLSSRSPHK</sequence>
<dbReference type="PRINTS" id="PR00463">
    <property type="entry name" value="EP450I"/>
</dbReference>
<dbReference type="GO" id="GO:0020037">
    <property type="term" value="F:heme binding"/>
    <property type="evidence" value="ECO:0007669"/>
    <property type="project" value="InterPro"/>
</dbReference>
<name>A0A0U5GHL4_ASPCI</name>
<protein>
    <submittedName>
        <fullName evidence="11">Uncharacterized protein</fullName>
    </submittedName>
</protein>
<dbReference type="InterPro" id="IPR036396">
    <property type="entry name" value="Cyt_P450_sf"/>
</dbReference>
<dbReference type="GO" id="GO:0004497">
    <property type="term" value="F:monooxygenase activity"/>
    <property type="evidence" value="ECO:0007669"/>
    <property type="project" value="UniProtKB-KW"/>
</dbReference>
<dbReference type="EMBL" id="CDMC01000023">
    <property type="protein sequence ID" value="CEL11184.1"/>
    <property type="molecule type" value="Genomic_DNA"/>
</dbReference>
<dbReference type="Proteomes" id="UP000054771">
    <property type="component" value="Unassembled WGS sequence"/>
</dbReference>
<evidence type="ECO:0000313" key="12">
    <source>
        <dbReference type="Proteomes" id="UP000054771"/>
    </source>
</evidence>
<evidence type="ECO:0000313" key="11">
    <source>
        <dbReference type="EMBL" id="CEL11184.1"/>
    </source>
</evidence>
<dbReference type="Pfam" id="PF00067">
    <property type="entry name" value="p450"/>
    <property type="match status" value="1"/>
</dbReference>
<dbReference type="PANTHER" id="PTHR24305">
    <property type="entry name" value="CYTOCHROME P450"/>
    <property type="match status" value="1"/>
</dbReference>
<keyword evidence="10" id="KW-1133">Transmembrane helix</keyword>
<evidence type="ECO:0000256" key="3">
    <source>
        <dbReference type="ARBA" id="ARBA00010617"/>
    </source>
</evidence>
<dbReference type="InterPro" id="IPR050121">
    <property type="entry name" value="Cytochrome_P450_monoxygenase"/>
</dbReference>
<keyword evidence="6" id="KW-0560">Oxidoreductase</keyword>
<comment type="pathway">
    <text evidence="2">Secondary metabolite biosynthesis.</text>
</comment>
<feature type="transmembrane region" description="Helical" evidence="10">
    <location>
        <begin position="6"/>
        <end position="27"/>
    </location>
</feature>
<dbReference type="OrthoDB" id="10029320at2759"/>
<gene>
    <name evidence="11" type="ORF">ASPCAL14287</name>
</gene>
<evidence type="ECO:0000256" key="7">
    <source>
        <dbReference type="ARBA" id="ARBA00023004"/>
    </source>
</evidence>
<dbReference type="PROSITE" id="PS51257">
    <property type="entry name" value="PROKAR_LIPOPROTEIN"/>
    <property type="match status" value="1"/>
</dbReference>
<keyword evidence="7 9" id="KW-0408">Iron</keyword>
<accession>A0A0U5GHL4</accession>
<dbReference type="AlphaFoldDB" id="A0A0U5GHL4"/>
<dbReference type="GO" id="GO:0005506">
    <property type="term" value="F:iron ion binding"/>
    <property type="evidence" value="ECO:0007669"/>
    <property type="project" value="InterPro"/>
</dbReference>
<organism evidence="11 12">
    <name type="scientific">Aspergillus calidoustus</name>
    <dbReference type="NCBI Taxonomy" id="454130"/>
    <lineage>
        <taxon>Eukaryota</taxon>
        <taxon>Fungi</taxon>
        <taxon>Dikarya</taxon>
        <taxon>Ascomycota</taxon>
        <taxon>Pezizomycotina</taxon>
        <taxon>Eurotiomycetes</taxon>
        <taxon>Eurotiomycetidae</taxon>
        <taxon>Eurotiales</taxon>
        <taxon>Aspergillaceae</taxon>
        <taxon>Aspergillus</taxon>
        <taxon>Aspergillus subgen. Nidulantes</taxon>
    </lineage>
</organism>
<comment type="similarity">
    <text evidence="3">Belongs to the cytochrome P450 family.</text>
</comment>